<evidence type="ECO:0000313" key="2">
    <source>
        <dbReference type="Proteomes" id="UP000606396"/>
    </source>
</evidence>
<reference evidence="1 2" key="1">
    <citation type="journal article" date="2020" name="ISME J.">
        <title>Comparative genomics reveals insights into cyanobacterial evolution and habitat adaptation.</title>
        <authorList>
            <person name="Chen M.Y."/>
            <person name="Teng W.K."/>
            <person name="Zhao L."/>
            <person name="Hu C.X."/>
            <person name="Zhou Y.K."/>
            <person name="Han B.P."/>
            <person name="Song L.R."/>
            <person name="Shu W.S."/>
        </authorList>
    </citation>
    <scope>NUCLEOTIDE SEQUENCE [LARGE SCALE GENOMIC DNA]</scope>
    <source>
        <strain evidence="1 2">FACHB-252</strain>
    </source>
</reference>
<gene>
    <name evidence="1" type="ORF">H6G94_01515</name>
</gene>
<keyword evidence="2" id="KW-1185">Reference proteome</keyword>
<sequence>MSEVQDFLIQRKQKAKTLTYLGFPVQELFFESPEKFFWVYYRQVKSGQRILHVCLWEE</sequence>
<organism evidence="1 2">
    <name type="scientific">Nostoc punctiforme FACHB-252</name>
    <dbReference type="NCBI Taxonomy" id="1357509"/>
    <lineage>
        <taxon>Bacteria</taxon>
        <taxon>Bacillati</taxon>
        <taxon>Cyanobacteriota</taxon>
        <taxon>Cyanophyceae</taxon>
        <taxon>Nostocales</taxon>
        <taxon>Nostocaceae</taxon>
        <taxon>Nostoc</taxon>
    </lineage>
</organism>
<proteinExistence type="predicted"/>
<comment type="caution">
    <text evidence="1">The sequence shown here is derived from an EMBL/GenBank/DDBJ whole genome shotgun (WGS) entry which is preliminary data.</text>
</comment>
<accession>A0ABR8H2N9</accession>
<evidence type="ECO:0000313" key="1">
    <source>
        <dbReference type="EMBL" id="MBD2609963.1"/>
    </source>
</evidence>
<dbReference type="Proteomes" id="UP000606396">
    <property type="component" value="Unassembled WGS sequence"/>
</dbReference>
<dbReference type="EMBL" id="JACJTC010000001">
    <property type="protein sequence ID" value="MBD2609963.1"/>
    <property type="molecule type" value="Genomic_DNA"/>
</dbReference>
<dbReference type="GeneID" id="57099403"/>
<protein>
    <submittedName>
        <fullName evidence="1">Uncharacterized protein</fullName>
    </submittedName>
</protein>
<dbReference type="RefSeq" id="WP_180267549.1">
    <property type="nucleotide sequence ID" value="NZ_JACJTC010000001.1"/>
</dbReference>
<name>A0ABR8H2N9_NOSPU</name>